<sequence length="310" mass="34871">MLTNTPQCNQSEGSLLADDRFLRKVATFYHIEGKTQESIASLMYCSRQTISKALQKAEDRGIVRISVIPEERAGYLSNLARDLRFHLELEELILVPGRCFDDTKPDSDLNEDVLGEITEAAAHYLDQVITHHDILAVTGGRSIMRNVVRHLKPSKSISDLQVVPTIGFVERHTSIGDANLVAYDIAKLYGGGHAWLPIPALVETQEQQEQARNLPLVRDVFKMIEQANIIMMGLWTPDLDHDMVKRGVLSEQQVQTLQGYHPVADINHWVFDAEGRSLNNMLHPPPIISRDWRSHVYPSGSCTSTPKSFL</sequence>
<evidence type="ECO:0000313" key="6">
    <source>
        <dbReference type="EMBL" id="GHO95885.1"/>
    </source>
</evidence>
<reference evidence="6" key="1">
    <citation type="submission" date="2020-10" db="EMBL/GenBank/DDBJ databases">
        <title>Taxonomic study of unclassified bacteria belonging to the class Ktedonobacteria.</title>
        <authorList>
            <person name="Yabe S."/>
            <person name="Wang C.M."/>
            <person name="Zheng Y."/>
            <person name="Sakai Y."/>
            <person name="Cavaletti L."/>
            <person name="Monciardini P."/>
            <person name="Donadio S."/>
        </authorList>
    </citation>
    <scope>NUCLEOTIDE SEQUENCE</scope>
    <source>
        <strain evidence="6">ID150040</strain>
    </source>
</reference>
<dbReference type="InterPro" id="IPR037171">
    <property type="entry name" value="NagB/RpiA_transferase-like"/>
</dbReference>
<keyword evidence="3 6" id="KW-0238">DNA-binding</keyword>
<organism evidence="6 7">
    <name type="scientific">Reticulibacter mediterranei</name>
    <dbReference type="NCBI Taxonomy" id="2778369"/>
    <lineage>
        <taxon>Bacteria</taxon>
        <taxon>Bacillati</taxon>
        <taxon>Chloroflexota</taxon>
        <taxon>Ktedonobacteria</taxon>
        <taxon>Ktedonobacterales</taxon>
        <taxon>Reticulibacteraceae</taxon>
        <taxon>Reticulibacter</taxon>
    </lineage>
</organism>
<accession>A0A8J3IP22</accession>
<keyword evidence="7" id="KW-1185">Reference proteome</keyword>
<comment type="caution">
    <text evidence="6">The sequence shown here is derived from an EMBL/GenBank/DDBJ whole genome shotgun (WGS) entry which is preliminary data.</text>
</comment>
<dbReference type="InterPro" id="IPR036388">
    <property type="entry name" value="WH-like_DNA-bd_sf"/>
</dbReference>
<dbReference type="GO" id="GO:0030246">
    <property type="term" value="F:carbohydrate binding"/>
    <property type="evidence" value="ECO:0007669"/>
    <property type="project" value="InterPro"/>
</dbReference>
<gene>
    <name evidence="6" type="ORF">KSF_059330</name>
</gene>
<dbReference type="Proteomes" id="UP000597444">
    <property type="component" value="Unassembled WGS sequence"/>
</dbReference>
<protein>
    <submittedName>
        <fullName evidence="6">DNA-binding transcriptional regulator</fullName>
    </submittedName>
</protein>
<dbReference type="PANTHER" id="PTHR34294">
    <property type="entry name" value="TRANSCRIPTIONAL REGULATOR-RELATED"/>
    <property type="match status" value="1"/>
</dbReference>
<dbReference type="Gene3D" id="1.10.10.10">
    <property type="entry name" value="Winged helix-like DNA-binding domain superfamily/Winged helix DNA-binding domain"/>
    <property type="match status" value="1"/>
</dbReference>
<evidence type="ECO:0000256" key="3">
    <source>
        <dbReference type="ARBA" id="ARBA00023125"/>
    </source>
</evidence>
<keyword evidence="2" id="KW-0805">Transcription regulation</keyword>
<comment type="similarity">
    <text evidence="1">Belongs to the SorC transcriptional regulatory family.</text>
</comment>
<dbReference type="InterPro" id="IPR051054">
    <property type="entry name" value="SorC_transcr_regulators"/>
</dbReference>
<dbReference type="InterPro" id="IPR007324">
    <property type="entry name" value="Sugar-bd_dom_put"/>
</dbReference>
<name>A0A8J3IP22_9CHLR</name>
<dbReference type="Pfam" id="PF04198">
    <property type="entry name" value="Sugar-bind"/>
    <property type="match status" value="1"/>
</dbReference>
<dbReference type="RefSeq" id="WP_268963486.1">
    <property type="nucleotide sequence ID" value="NZ_BNJK01000001.1"/>
</dbReference>
<dbReference type="GO" id="GO:0003677">
    <property type="term" value="F:DNA binding"/>
    <property type="evidence" value="ECO:0007669"/>
    <property type="project" value="UniProtKB-KW"/>
</dbReference>
<dbReference type="SUPFAM" id="SSF100950">
    <property type="entry name" value="NagB/RpiA/CoA transferase-like"/>
    <property type="match status" value="1"/>
</dbReference>
<evidence type="ECO:0000256" key="1">
    <source>
        <dbReference type="ARBA" id="ARBA00010466"/>
    </source>
</evidence>
<evidence type="ECO:0000256" key="2">
    <source>
        <dbReference type="ARBA" id="ARBA00023015"/>
    </source>
</evidence>
<dbReference type="EMBL" id="BNJK01000001">
    <property type="protein sequence ID" value="GHO95885.1"/>
    <property type="molecule type" value="Genomic_DNA"/>
</dbReference>
<feature type="domain" description="Sugar-binding" evidence="5">
    <location>
        <begin position="78"/>
        <end position="281"/>
    </location>
</feature>
<dbReference type="PANTHER" id="PTHR34294:SF1">
    <property type="entry name" value="TRANSCRIPTIONAL REGULATOR LSRR"/>
    <property type="match status" value="1"/>
</dbReference>
<keyword evidence="4" id="KW-0804">Transcription</keyword>
<evidence type="ECO:0000313" key="7">
    <source>
        <dbReference type="Proteomes" id="UP000597444"/>
    </source>
</evidence>
<dbReference type="AlphaFoldDB" id="A0A8J3IP22"/>
<dbReference type="Gene3D" id="3.40.50.1360">
    <property type="match status" value="1"/>
</dbReference>
<evidence type="ECO:0000259" key="5">
    <source>
        <dbReference type="Pfam" id="PF04198"/>
    </source>
</evidence>
<evidence type="ECO:0000256" key="4">
    <source>
        <dbReference type="ARBA" id="ARBA00023163"/>
    </source>
</evidence>
<proteinExistence type="inferred from homology"/>